<evidence type="ECO:0000256" key="6">
    <source>
        <dbReference type="ARBA" id="ARBA00022685"/>
    </source>
</evidence>
<name>A0A0P7VMK3_SCLFO</name>
<dbReference type="GO" id="GO:0005184">
    <property type="term" value="F:neuropeptide hormone activity"/>
    <property type="evidence" value="ECO:0007669"/>
    <property type="project" value="TreeGrafter"/>
</dbReference>
<reference evidence="13 14" key="1">
    <citation type="submission" date="2015-08" db="EMBL/GenBank/DDBJ databases">
        <title>The genome of the Asian arowana (Scleropages formosus).</title>
        <authorList>
            <person name="Tan M.H."/>
            <person name="Gan H.M."/>
            <person name="Croft L.J."/>
            <person name="Austin C.M."/>
        </authorList>
    </citation>
    <scope>NUCLEOTIDE SEQUENCE [LARGE SCALE GENOMIC DNA]</scope>
    <source>
        <strain evidence="13">Aro1</strain>
    </source>
</reference>
<keyword evidence="9" id="KW-0257">Endorphin</keyword>
<evidence type="ECO:0000256" key="3">
    <source>
        <dbReference type="ARBA" id="ARBA00004613"/>
    </source>
</evidence>
<dbReference type="PRINTS" id="PR00383">
    <property type="entry name" value="MELANOCORTIN"/>
</dbReference>
<evidence type="ECO:0000256" key="9">
    <source>
        <dbReference type="ARBA" id="ARBA00023205"/>
    </source>
</evidence>
<dbReference type="InterPro" id="IPR001941">
    <property type="entry name" value="PMOC"/>
</dbReference>
<evidence type="ECO:0000259" key="11">
    <source>
        <dbReference type="SMART" id="SM01363"/>
    </source>
</evidence>
<evidence type="ECO:0000313" key="14">
    <source>
        <dbReference type="Proteomes" id="UP000034805"/>
    </source>
</evidence>
<dbReference type="InterPro" id="IPR050878">
    <property type="entry name" value="POMC-derived_peptides"/>
</dbReference>
<evidence type="ECO:0000256" key="8">
    <source>
        <dbReference type="ARBA" id="ARBA00022729"/>
    </source>
</evidence>
<dbReference type="STRING" id="113540.ENSSFOP00015031605"/>
<evidence type="ECO:0000256" key="10">
    <source>
        <dbReference type="SAM" id="MobiDB-lite"/>
    </source>
</evidence>
<evidence type="ECO:0000256" key="1">
    <source>
        <dbReference type="ARBA" id="ARBA00002965"/>
    </source>
</evidence>
<keyword evidence="7" id="KW-0372">Hormone</keyword>
<keyword evidence="5" id="KW-0964">Secreted</keyword>
<dbReference type="InterPro" id="IPR013593">
    <property type="entry name" value="Melanocortin_N"/>
</dbReference>
<comment type="caution">
    <text evidence="13">The sequence shown here is derived from an EMBL/GenBank/DDBJ whole genome shotgun (WGS) entry which is preliminary data.</text>
</comment>
<evidence type="ECO:0000259" key="12">
    <source>
        <dbReference type="SMART" id="SM01365"/>
    </source>
</evidence>
<comment type="subcellular location">
    <subcellularLocation>
        <location evidence="3">Secreted</location>
    </subcellularLocation>
</comment>
<feature type="domain" description="Pro-opiomelanocortin/corticotropin ACTH central region" evidence="11">
    <location>
        <begin position="235"/>
        <end position="271"/>
    </location>
</feature>
<dbReference type="InterPro" id="IPR013531">
    <property type="entry name" value="Mcrtin_ACTH_cent"/>
</dbReference>
<comment type="similarity">
    <text evidence="4">Belongs to the POMC family.</text>
</comment>
<evidence type="ECO:0000313" key="13">
    <source>
        <dbReference type="EMBL" id="KPP77253.1"/>
    </source>
</evidence>
<dbReference type="EMBL" id="JARO02000843">
    <property type="protein sequence ID" value="KPP77253.1"/>
    <property type="molecule type" value="Genomic_DNA"/>
</dbReference>
<dbReference type="AlphaFoldDB" id="A0A0P7VMK3"/>
<dbReference type="Pfam" id="PF00976">
    <property type="entry name" value="ACTH_domain"/>
    <property type="match status" value="2"/>
</dbReference>
<dbReference type="GO" id="GO:0005576">
    <property type="term" value="C:extracellular region"/>
    <property type="evidence" value="ECO:0007669"/>
    <property type="project" value="UniProtKB-SubCell"/>
</dbReference>
<dbReference type="GO" id="GO:0007218">
    <property type="term" value="P:neuropeptide signaling pathway"/>
    <property type="evidence" value="ECO:0007669"/>
    <property type="project" value="UniProtKB-KW"/>
</dbReference>
<feature type="compositionally biased region" description="Basic and acidic residues" evidence="10">
    <location>
        <begin position="24"/>
        <end position="42"/>
    </location>
</feature>
<dbReference type="InterPro" id="IPR013532">
    <property type="entry name" value="Opioid_neuropept"/>
</dbReference>
<proteinExistence type="inferred from homology"/>
<feature type="domain" description="Pro-opiomelanocortin/corticotropin ACTH central region" evidence="11">
    <location>
        <begin position="163"/>
        <end position="201"/>
    </location>
</feature>
<organism evidence="13 14">
    <name type="scientific">Scleropages formosus</name>
    <name type="common">Asian bonytongue</name>
    <name type="synonym">Osteoglossum formosum</name>
    <dbReference type="NCBI Taxonomy" id="113540"/>
    <lineage>
        <taxon>Eukaryota</taxon>
        <taxon>Metazoa</taxon>
        <taxon>Chordata</taxon>
        <taxon>Craniata</taxon>
        <taxon>Vertebrata</taxon>
        <taxon>Euteleostomi</taxon>
        <taxon>Actinopterygii</taxon>
        <taxon>Neopterygii</taxon>
        <taxon>Teleostei</taxon>
        <taxon>Osteoglossocephala</taxon>
        <taxon>Osteoglossomorpha</taxon>
        <taxon>Osteoglossiformes</taxon>
        <taxon>Osteoglossidae</taxon>
        <taxon>Scleropages</taxon>
    </lineage>
</organism>
<dbReference type="PANTHER" id="PTHR11416">
    <property type="entry name" value="PRO-OPIOMELANOCORTIN"/>
    <property type="match status" value="1"/>
</dbReference>
<sequence length="280" mass="31744">MSIKGTSLQSPGQRGNVSQTQDLVRTETEKQKKSSEEEECRGELRSRAWSSDRVKMWCPARLLALSLLWGCSPEAGAQCRENTACRELGSEENLMQECVQLCKSALEGEAGRSYIDKPVRTRLPEDNAVGKQAEDEVLGVSPVEEGGTQVPREAELPHNDKRSYPMEHFRWGKPVGRKRRPIKVYSNGMEEELPEGYPMEARRSLPTELDYTPGVQEEEDEVKAEQQLQEKKDGTYKMNHFRWGGPPASKRYGGFMKSWGGHSQKPLMTLFRNIMIKDGH</sequence>
<dbReference type="SMART" id="SM01363">
    <property type="entry name" value="ACTH_domain"/>
    <property type="match status" value="2"/>
</dbReference>
<comment type="function">
    <text evidence="1">Stimulates the adrenal glands to release cortisol.</text>
</comment>
<dbReference type="SMART" id="SM01365">
    <property type="entry name" value="Op_neuropeptide"/>
    <property type="match status" value="1"/>
</dbReference>
<dbReference type="Pfam" id="PF08035">
    <property type="entry name" value="Op_neuropeptide"/>
    <property type="match status" value="1"/>
</dbReference>
<feature type="compositionally biased region" description="Polar residues" evidence="10">
    <location>
        <begin position="1"/>
        <end position="23"/>
    </location>
</feature>
<evidence type="ECO:0000256" key="7">
    <source>
        <dbReference type="ARBA" id="ARBA00022702"/>
    </source>
</evidence>
<protein>
    <submittedName>
        <fullName evidence="13">Proopiomelanocortin-like</fullName>
    </submittedName>
</protein>
<feature type="region of interest" description="Disordered" evidence="10">
    <location>
        <begin position="214"/>
        <end position="242"/>
    </location>
</feature>
<feature type="domain" description="Opiodes neuropeptide" evidence="12">
    <location>
        <begin position="252"/>
        <end position="280"/>
    </location>
</feature>
<evidence type="ECO:0000256" key="5">
    <source>
        <dbReference type="ARBA" id="ARBA00022525"/>
    </source>
</evidence>
<dbReference type="PANTHER" id="PTHR11416:SF7">
    <property type="entry name" value="PRO-OPIOMELANOCORTIN"/>
    <property type="match status" value="1"/>
</dbReference>
<feature type="region of interest" description="Disordered" evidence="10">
    <location>
        <begin position="1"/>
        <end position="42"/>
    </location>
</feature>
<dbReference type="Proteomes" id="UP000034805">
    <property type="component" value="Unassembled WGS sequence"/>
</dbReference>
<evidence type="ECO:0000256" key="4">
    <source>
        <dbReference type="ARBA" id="ARBA00005832"/>
    </source>
</evidence>
<keyword evidence="6" id="KW-0165">Cleavage on pair of basic residues</keyword>
<keyword evidence="8" id="KW-0732">Signal</keyword>
<dbReference type="Pfam" id="PF08384">
    <property type="entry name" value="NPP"/>
    <property type="match status" value="1"/>
</dbReference>
<accession>A0A0P7VMK3</accession>
<evidence type="ECO:0000256" key="2">
    <source>
        <dbReference type="ARBA" id="ARBA00003192"/>
    </source>
</evidence>
<comment type="function">
    <text evidence="2">Endogenous opiate.</text>
</comment>
<gene>
    <name evidence="13" type="ORF">Z043_103340</name>
</gene>